<dbReference type="Gene3D" id="3.30.230.10">
    <property type="match status" value="1"/>
</dbReference>
<accession>A0A8J2VK30</accession>
<dbReference type="EMBL" id="BMCP01000001">
    <property type="protein sequence ID" value="GGE33509.1"/>
    <property type="molecule type" value="Genomic_DNA"/>
</dbReference>
<evidence type="ECO:0000313" key="10">
    <source>
        <dbReference type="Proteomes" id="UP000602745"/>
    </source>
</evidence>
<dbReference type="GO" id="GO:0004526">
    <property type="term" value="F:ribonuclease P activity"/>
    <property type="evidence" value="ECO:0007669"/>
    <property type="project" value="UniProtKB-UniRule"/>
</dbReference>
<organism evidence="9 10">
    <name type="scientific">Agaricicola taiwanensis</name>
    <dbReference type="NCBI Taxonomy" id="591372"/>
    <lineage>
        <taxon>Bacteria</taxon>
        <taxon>Pseudomonadati</taxon>
        <taxon>Pseudomonadota</taxon>
        <taxon>Alphaproteobacteria</taxon>
        <taxon>Rhodobacterales</taxon>
        <taxon>Paracoccaceae</taxon>
        <taxon>Agaricicola</taxon>
    </lineage>
</organism>
<keyword evidence="5 7" id="KW-0378">Hydrolase</keyword>
<keyword evidence="3 7" id="KW-0540">Nuclease</keyword>
<evidence type="ECO:0000256" key="6">
    <source>
        <dbReference type="ARBA" id="ARBA00022884"/>
    </source>
</evidence>
<dbReference type="PANTHER" id="PTHR33992">
    <property type="entry name" value="RIBONUCLEASE P PROTEIN COMPONENT"/>
    <property type="match status" value="1"/>
</dbReference>
<dbReference type="Proteomes" id="UP000602745">
    <property type="component" value="Unassembled WGS sequence"/>
</dbReference>
<protein>
    <recommendedName>
        <fullName evidence="7 8">Ribonuclease P protein component</fullName>
        <shortName evidence="7">RNase P protein</shortName>
        <shortName evidence="7">RNaseP protein</shortName>
        <ecNumber evidence="7 8">3.1.26.5</ecNumber>
    </recommendedName>
    <alternativeName>
        <fullName evidence="7">Protein C5</fullName>
    </alternativeName>
</protein>
<gene>
    <name evidence="7 9" type="primary">rnpA</name>
    <name evidence="9" type="ORF">GCM10007276_08500</name>
</gene>
<dbReference type="PANTHER" id="PTHR33992:SF1">
    <property type="entry name" value="RIBONUCLEASE P PROTEIN COMPONENT"/>
    <property type="match status" value="1"/>
</dbReference>
<dbReference type="PROSITE" id="PS00648">
    <property type="entry name" value="RIBONUCLEASE_P"/>
    <property type="match status" value="1"/>
</dbReference>
<dbReference type="HAMAP" id="MF_00227">
    <property type="entry name" value="RNase_P"/>
    <property type="match status" value="1"/>
</dbReference>
<dbReference type="InterPro" id="IPR014721">
    <property type="entry name" value="Ribsml_uS5_D2-typ_fold_subgr"/>
</dbReference>
<dbReference type="EC" id="3.1.26.5" evidence="7 8"/>
<evidence type="ECO:0000256" key="5">
    <source>
        <dbReference type="ARBA" id="ARBA00022801"/>
    </source>
</evidence>
<dbReference type="GO" id="GO:0001682">
    <property type="term" value="P:tRNA 5'-leader removal"/>
    <property type="evidence" value="ECO:0007669"/>
    <property type="project" value="UniProtKB-UniRule"/>
</dbReference>
<keyword evidence="10" id="KW-1185">Reference proteome</keyword>
<evidence type="ECO:0000256" key="7">
    <source>
        <dbReference type="HAMAP-Rule" id="MF_00227"/>
    </source>
</evidence>
<evidence type="ECO:0000256" key="2">
    <source>
        <dbReference type="ARBA" id="ARBA00022694"/>
    </source>
</evidence>
<reference evidence="9" key="1">
    <citation type="journal article" date="2014" name="Int. J. Syst. Evol. Microbiol.">
        <title>Complete genome sequence of Corynebacterium casei LMG S-19264T (=DSM 44701T), isolated from a smear-ripened cheese.</title>
        <authorList>
            <consortium name="US DOE Joint Genome Institute (JGI-PGF)"/>
            <person name="Walter F."/>
            <person name="Albersmeier A."/>
            <person name="Kalinowski J."/>
            <person name="Ruckert C."/>
        </authorList>
    </citation>
    <scope>NUCLEOTIDE SEQUENCE</scope>
    <source>
        <strain evidence="9">CCM 7684</strain>
    </source>
</reference>
<comment type="similarity">
    <text evidence="7">Belongs to the RnpA family.</text>
</comment>
<reference evidence="9" key="2">
    <citation type="submission" date="2020-09" db="EMBL/GenBank/DDBJ databases">
        <authorList>
            <person name="Sun Q."/>
            <person name="Sedlacek I."/>
        </authorList>
    </citation>
    <scope>NUCLEOTIDE SEQUENCE</scope>
    <source>
        <strain evidence="9">CCM 7684</strain>
    </source>
</reference>
<keyword evidence="2 7" id="KW-0819">tRNA processing</keyword>
<dbReference type="RefSeq" id="WP_188408438.1">
    <property type="nucleotide sequence ID" value="NZ_BMCP01000001.1"/>
</dbReference>
<comment type="function">
    <text evidence="1 7">RNaseP catalyzes the removal of the 5'-leader sequence from pre-tRNA to produce the mature 5'-terminus. It can also cleave other RNA substrates such as 4.5S RNA. The protein component plays an auxiliary but essential role in vivo by binding to the 5'-leader sequence and broadening the substrate specificity of the ribozyme.</text>
</comment>
<dbReference type="AlphaFoldDB" id="A0A8J2VK30"/>
<keyword evidence="6 7" id="KW-0694">RNA-binding</keyword>
<keyword evidence="4 7" id="KW-0255">Endonuclease</keyword>
<comment type="catalytic activity">
    <reaction evidence="7">
        <text>Endonucleolytic cleavage of RNA, removing 5'-extranucleotides from tRNA precursor.</text>
        <dbReference type="EC" id="3.1.26.5"/>
    </reaction>
</comment>
<evidence type="ECO:0000256" key="3">
    <source>
        <dbReference type="ARBA" id="ARBA00022722"/>
    </source>
</evidence>
<comment type="caution">
    <text evidence="9">The sequence shown here is derived from an EMBL/GenBank/DDBJ whole genome shotgun (WGS) entry which is preliminary data.</text>
</comment>
<dbReference type="InterPro" id="IPR020568">
    <property type="entry name" value="Ribosomal_Su5_D2-typ_SF"/>
</dbReference>
<dbReference type="SUPFAM" id="SSF54211">
    <property type="entry name" value="Ribosomal protein S5 domain 2-like"/>
    <property type="match status" value="1"/>
</dbReference>
<dbReference type="GO" id="GO:0042781">
    <property type="term" value="F:3'-tRNA processing endoribonuclease activity"/>
    <property type="evidence" value="ECO:0007669"/>
    <property type="project" value="TreeGrafter"/>
</dbReference>
<dbReference type="Pfam" id="PF00825">
    <property type="entry name" value="Ribonuclease_P"/>
    <property type="match status" value="1"/>
</dbReference>
<evidence type="ECO:0000256" key="8">
    <source>
        <dbReference type="NCBIfam" id="TIGR00188"/>
    </source>
</evidence>
<dbReference type="GO" id="GO:0000049">
    <property type="term" value="F:tRNA binding"/>
    <property type="evidence" value="ECO:0007669"/>
    <property type="project" value="UniProtKB-UniRule"/>
</dbReference>
<dbReference type="InterPro" id="IPR000100">
    <property type="entry name" value="RNase_P"/>
</dbReference>
<dbReference type="GO" id="GO:0030677">
    <property type="term" value="C:ribonuclease P complex"/>
    <property type="evidence" value="ECO:0007669"/>
    <property type="project" value="TreeGrafter"/>
</dbReference>
<evidence type="ECO:0000256" key="4">
    <source>
        <dbReference type="ARBA" id="ARBA00022759"/>
    </source>
</evidence>
<dbReference type="InterPro" id="IPR020539">
    <property type="entry name" value="RNase_P_CS"/>
</dbReference>
<dbReference type="NCBIfam" id="TIGR00188">
    <property type="entry name" value="rnpA"/>
    <property type="match status" value="1"/>
</dbReference>
<evidence type="ECO:0000256" key="1">
    <source>
        <dbReference type="ARBA" id="ARBA00002663"/>
    </source>
</evidence>
<comment type="subunit">
    <text evidence="7">Consists of a catalytic RNA component (M1 or rnpB) and a protein subunit.</text>
</comment>
<sequence>MRDPSEAPRLDRLRRRADFKAASSGRRAHADLLTLQARDRADGVSLIRLGFTITRKVGNAVERNRIRRRLRVAVPRVADTNARPGHDYVIVARRGLIDAPFETMLSDLAAAFARVHKNGAGRAKAVHPREDKSDDPQS</sequence>
<proteinExistence type="inferred from homology"/>
<evidence type="ECO:0000313" key="9">
    <source>
        <dbReference type="EMBL" id="GGE33509.1"/>
    </source>
</evidence>
<name>A0A8J2VK30_9RHOB</name>